<keyword evidence="2" id="KW-1185">Reference proteome</keyword>
<name>A0ACD0NP37_9BASI</name>
<evidence type="ECO:0000313" key="1">
    <source>
        <dbReference type="EMBL" id="PWN47588.1"/>
    </source>
</evidence>
<evidence type="ECO:0000313" key="2">
    <source>
        <dbReference type="Proteomes" id="UP000245626"/>
    </source>
</evidence>
<dbReference type="Proteomes" id="UP000245626">
    <property type="component" value="Unassembled WGS sequence"/>
</dbReference>
<reference evidence="1 2" key="1">
    <citation type="journal article" date="2018" name="Mol. Biol. Evol.">
        <title>Broad Genomic Sampling Reveals a Smut Pathogenic Ancestry of the Fungal Clade Ustilaginomycotina.</title>
        <authorList>
            <person name="Kijpornyongpan T."/>
            <person name="Mondo S.J."/>
            <person name="Barry K."/>
            <person name="Sandor L."/>
            <person name="Lee J."/>
            <person name="Lipzen A."/>
            <person name="Pangilinan J."/>
            <person name="LaButti K."/>
            <person name="Hainaut M."/>
            <person name="Henrissat B."/>
            <person name="Grigoriev I.V."/>
            <person name="Spatafora J.W."/>
            <person name="Aime M.C."/>
        </authorList>
    </citation>
    <scope>NUCLEOTIDE SEQUENCE [LARGE SCALE GENOMIC DNA]</scope>
    <source>
        <strain evidence="1 2">SA 807</strain>
    </source>
</reference>
<dbReference type="EMBL" id="KZ820390">
    <property type="protein sequence ID" value="PWN47588.1"/>
    <property type="molecule type" value="Genomic_DNA"/>
</dbReference>
<keyword evidence="1" id="KW-0489">Methyltransferase</keyword>
<gene>
    <name evidence="1" type="ORF">IE53DRAFT_242356</name>
</gene>
<proteinExistence type="predicted"/>
<keyword evidence="1" id="KW-0808">Transferase</keyword>
<sequence length="1093" mass="121838">MEKGVLRSSFNPPQKKGLGSCKRNPLFFFHPHFVQLLFSALQRFPLTLLSCFKICIKTDCEQPVARKNRSSPLLSFQLYPLRKKKNLEGNGKQKGNCTEREREKSETTPSQGSKVGKACMSEEKTVGKDVPFKTEESPRSTSKEKSQKAGLVTVSEGISNILRWMGVRNGYHVVLQTFGDPNRARNETRFARSGIGLVGEKGMMGREILDLGSGSDFRAGYQPPPRNQPNAEDGNSFQIVPLFEVDSIRVGDVLVFNSSSGEFLLVDHLGDEGMVRGRILISAALRSFLAESALPNELFLTSDTFLGRLSTEEGSQGLQKLAKGTFRLRFFYDPTRPSIVTLSQYLCQREEEKVPKEEKSIAFLPATEEHAKGFSCSSARGVVQYHLNDFLYLLPEGKNLPFHIFQLVDLESDGGGGVASIKLRRFERQADKIVNPYGNPTPRNLSKLPFKDELRLLPTKRFLNLDSLKICRLSIRGKCFVRILTPHPPPLDQATTIHFEDFSRRDEFFVHPEDLDRSATSLSGSKALKLCEFCWDQKRQSKDLFNLCRRDRLSCLDMFCGSGGLSLGLAFSDVVKTRWAVDSDLEALQTFGYHHPSTELFHSDVSSLLERFLRGGDDQDGGLPRRGEVDILVGGPPCQGFSGLNKNSSRGHRGNESKDSRNLLCANMLSWVELLRPSFFLFENVTGLLDSKVGDHEKGYLKLITLSLLSLGYSTTFGVVQSGSFGVPQSRRRLILWGAKDGYRLPELPSPTHVFRGQPASTPSWLDGLGNRCRASHDTTSGNNGSAPLPPVTIGDAISDLPQFDWQDPHVIYPQVTDPELAERRKRQEIYGIPSYRVERSLGAVGPFEQPYLTEPKTSFQRMVRISNPSTVLQHQTRCLNEEAVERVVNVPLIPNANWESWSTDRVSKPHLCPYGLSSTSSISESMAYYVDSFRRPSYDSHHCVAVTSLDPSSKSGSVLHPAQARILTVREHARAQGFPDAVVFRTSGPKGLRDAHRQIGNAVPVPLATQLGFSLVDALVANHIVEQQRQVESRRAGKRRRGDDGKGRDPPSRPESDLIVLQHQPPPPKTEHFGDHDLPISISSDEDEHLCA</sequence>
<organism evidence="1 2">
    <name type="scientific">Violaceomyces palustris</name>
    <dbReference type="NCBI Taxonomy" id="1673888"/>
    <lineage>
        <taxon>Eukaryota</taxon>
        <taxon>Fungi</taxon>
        <taxon>Dikarya</taxon>
        <taxon>Basidiomycota</taxon>
        <taxon>Ustilaginomycotina</taxon>
        <taxon>Ustilaginomycetes</taxon>
        <taxon>Violaceomycetales</taxon>
        <taxon>Violaceomycetaceae</taxon>
        <taxon>Violaceomyces</taxon>
    </lineage>
</organism>
<protein>
    <submittedName>
        <fullName evidence="1">S-adenosyl-L-methionine-dependent methyltransferase</fullName>
    </submittedName>
</protein>
<accession>A0ACD0NP37</accession>